<feature type="transmembrane region" description="Helical" evidence="1">
    <location>
        <begin position="47"/>
        <end position="67"/>
    </location>
</feature>
<proteinExistence type="predicted"/>
<keyword evidence="1" id="KW-0472">Membrane</keyword>
<protein>
    <submittedName>
        <fullName evidence="2">Mitochondrial outer membrane protein porin 4</fullName>
    </submittedName>
</protein>
<dbReference type="EMBL" id="GGEC01035390">
    <property type="protein sequence ID" value="MBX15874.1"/>
    <property type="molecule type" value="Transcribed_RNA"/>
</dbReference>
<name>A0A2P2LD50_RHIMU</name>
<sequence>MHFVFLGIFSFAMRYKEFNLVCPFLLPKKFFSLCIRMWAMLSMPGMYEYFSVLFIISFPGFLAAVFIQVSKICSILCSA</sequence>
<evidence type="ECO:0000256" key="1">
    <source>
        <dbReference type="SAM" id="Phobius"/>
    </source>
</evidence>
<keyword evidence="1" id="KW-1133">Transmembrane helix</keyword>
<dbReference type="AlphaFoldDB" id="A0A2P2LD50"/>
<organism evidence="2">
    <name type="scientific">Rhizophora mucronata</name>
    <name type="common">Asiatic mangrove</name>
    <dbReference type="NCBI Taxonomy" id="61149"/>
    <lineage>
        <taxon>Eukaryota</taxon>
        <taxon>Viridiplantae</taxon>
        <taxon>Streptophyta</taxon>
        <taxon>Embryophyta</taxon>
        <taxon>Tracheophyta</taxon>
        <taxon>Spermatophyta</taxon>
        <taxon>Magnoliopsida</taxon>
        <taxon>eudicotyledons</taxon>
        <taxon>Gunneridae</taxon>
        <taxon>Pentapetalae</taxon>
        <taxon>rosids</taxon>
        <taxon>fabids</taxon>
        <taxon>Malpighiales</taxon>
        <taxon>Rhizophoraceae</taxon>
        <taxon>Rhizophora</taxon>
    </lineage>
</organism>
<evidence type="ECO:0000313" key="2">
    <source>
        <dbReference type="EMBL" id="MBX15874.1"/>
    </source>
</evidence>
<accession>A0A2P2LD50</accession>
<reference evidence="2" key="1">
    <citation type="submission" date="2018-02" db="EMBL/GenBank/DDBJ databases">
        <title>Rhizophora mucronata_Transcriptome.</title>
        <authorList>
            <person name="Meera S.P."/>
            <person name="Sreeshan A."/>
            <person name="Augustine A."/>
        </authorList>
    </citation>
    <scope>NUCLEOTIDE SEQUENCE</scope>
    <source>
        <tissue evidence="2">Leaf</tissue>
    </source>
</reference>
<keyword evidence="1" id="KW-0812">Transmembrane</keyword>